<dbReference type="Pfam" id="PF01171">
    <property type="entry name" value="ATP_bind_3"/>
    <property type="match status" value="1"/>
</dbReference>
<dbReference type="NCBIfam" id="TIGR02432">
    <property type="entry name" value="lysidine_TilS_N"/>
    <property type="match status" value="1"/>
</dbReference>
<keyword evidence="4" id="KW-0547">Nucleotide-binding</keyword>
<reference evidence="10" key="1">
    <citation type="journal article" date="2023" name="Commun. Biol.">
        <title>Genome analysis of Parmales, the sister group of diatoms, reveals the evolutionary specialization of diatoms from phago-mixotrophs to photoautotrophs.</title>
        <authorList>
            <person name="Ban H."/>
            <person name="Sato S."/>
            <person name="Yoshikawa S."/>
            <person name="Yamada K."/>
            <person name="Nakamura Y."/>
            <person name="Ichinomiya M."/>
            <person name="Sato N."/>
            <person name="Blanc-Mathieu R."/>
            <person name="Endo H."/>
            <person name="Kuwata A."/>
            <person name="Ogata H."/>
        </authorList>
    </citation>
    <scope>NUCLEOTIDE SEQUENCE [LARGE SCALE GENOMIC DNA]</scope>
    <source>
        <strain evidence="10">NIES 3701</strain>
    </source>
</reference>
<name>A0A9W7EI99_9STRA</name>
<keyword evidence="5" id="KW-0067">ATP-binding</keyword>
<keyword evidence="10" id="KW-1185">Reference proteome</keyword>
<dbReference type="OrthoDB" id="434144at2759"/>
<dbReference type="SUPFAM" id="SSF48452">
    <property type="entry name" value="TPR-like"/>
    <property type="match status" value="1"/>
</dbReference>
<accession>A0A9W7EI99</accession>
<feature type="region of interest" description="Disordered" evidence="7">
    <location>
        <begin position="232"/>
        <end position="276"/>
    </location>
</feature>
<proteinExistence type="inferred from homology"/>
<dbReference type="PANTHER" id="PTHR43033:SF3">
    <property type="entry name" value="TRNA(ILE)-LYSIDINE SYNTHETASE"/>
    <property type="match status" value="1"/>
</dbReference>
<gene>
    <name evidence="9" type="ORF">TrST_g12445</name>
</gene>
<evidence type="ECO:0000256" key="5">
    <source>
        <dbReference type="ARBA" id="ARBA00022840"/>
    </source>
</evidence>
<comment type="catalytic activity">
    <reaction evidence="6">
        <text>cytidine(34) in tRNA(Ile2) + L-lysine + ATP = lysidine(34) in tRNA(Ile2) + AMP + diphosphate + H(+)</text>
        <dbReference type="Rhea" id="RHEA:43744"/>
        <dbReference type="Rhea" id="RHEA-COMP:10625"/>
        <dbReference type="Rhea" id="RHEA-COMP:10670"/>
        <dbReference type="ChEBI" id="CHEBI:15378"/>
        <dbReference type="ChEBI" id="CHEBI:30616"/>
        <dbReference type="ChEBI" id="CHEBI:32551"/>
        <dbReference type="ChEBI" id="CHEBI:33019"/>
        <dbReference type="ChEBI" id="CHEBI:82748"/>
        <dbReference type="ChEBI" id="CHEBI:83665"/>
        <dbReference type="ChEBI" id="CHEBI:456215"/>
        <dbReference type="EC" id="6.3.4.19"/>
    </reaction>
</comment>
<dbReference type="InterPro" id="IPR010323">
    <property type="entry name" value="DUF924"/>
</dbReference>
<dbReference type="Gene3D" id="1.20.58.320">
    <property type="entry name" value="TPR-like"/>
    <property type="match status" value="1"/>
</dbReference>
<dbReference type="Pfam" id="PF06041">
    <property type="entry name" value="DUF924"/>
    <property type="match status" value="1"/>
</dbReference>
<evidence type="ECO:0000256" key="7">
    <source>
        <dbReference type="SAM" id="MobiDB-lite"/>
    </source>
</evidence>
<dbReference type="SUPFAM" id="SSF52402">
    <property type="entry name" value="Adenine nucleotide alpha hydrolases-like"/>
    <property type="match status" value="1"/>
</dbReference>
<dbReference type="CDD" id="cd01992">
    <property type="entry name" value="TilS_N"/>
    <property type="match status" value="1"/>
</dbReference>
<evidence type="ECO:0000256" key="2">
    <source>
        <dbReference type="ARBA" id="ARBA00022598"/>
    </source>
</evidence>
<evidence type="ECO:0000256" key="3">
    <source>
        <dbReference type="ARBA" id="ARBA00022694"/>
    </source>
</evidence>
<protein>
    <recommendedName>
        <fullName evidence="1">tRNA(Ile)-lysidine synthetase</fullName>
        <ecNumber evidence="1">6.3.4.19</ecNumber>
    </recommendedName>
</protein>
<sequence>MSFWFNPSLPPSTLRKTLWMPCTPTARQLADAKVDRYRNLCQRVLDDARFRQEWMAAEDKNSRMALIILLDQFPRHFVRSTPDFDLRRAGEYSLQAVERLRNSSCFSELNASEFCFAMMPLRHLSSLEASRDVFNAILERGERMKEDEETLKRFKAATLRRLRTMEDGQRHHEAGQTEFEEGDILEQPDGGVDMSTEGIEKFEVYKCLKAWVEKEAGVSNGVKKWGGGVKWQRRKERLSGGKNSKNKKNKKNGENSKGNERKENGQSTTESQSESKTVTVLVSLSGGVDSMVITHCLHHLSSAYPLIVKTCHLNYGNRSEAHAEAAWVSKWCQDRNIEILVEDVLKTVGGKRGEVDRNMYEKVTRDIRYGMYGDLIEKWGTRGVVFGHHSGDVVENVITNAFKGKSVLSLSGMKGEGTVNGVKVLRPLLALNKSNVLKYAEKFGVGYFKDTTPSWSTRGRLRNELMPVLEEVFGEGYEQNLVKLGGGSDEVDEVVQKLIVEPFKEEAIVAKGGGWFDGRLGKGRGSFWWETCLLNFLHGLQIGMLSSKSAAVLIKHVELDALESRWLQLRPDCGTFLREDGRFFAFRKGPFKWGKEGVKWREEASEGFRTFVGSVNRLGDWIVRSSVVVDEVKEGDEEKARELVRRPPWESLEDLLVRGFEYSILVRTKKKTKVGGLPGSPSSPKGGHDALSPPRRSTAVENARIRSLSESPMAFPTLMLLPAVEEKTANGRKPFGFRGIGVKLVNALPLLDCESRIELQEESWEREKGYNVSVVKVVCDYFGEENVPEDELMLE</sequence>
<evidence type="ECO:0000313" key="9">
    <source>
        <dbReference type="EMBL" id="GMH77833.1"/>
    </source>
</evidence>
<dbReference type="HAMAP" id="MF_01161">
    <property type="entry name" value="tRNA_Ile_lys_synt"/>
    <property type="match status" value="1"/>
</dbReference>
<keyword evidence="3" id="KW-0819">tRNA processing</keyword>
<feature type="domain" description="tRNA(Ile)-lysidine/2-thiocytidine synthase N-terminal" evidence="8">
    <location>
        <begin position="280"/>
        <end position="462"/>
    </location>
</feature>
<dbReference type="Gene3D" id="3.40.50.620">
    <property type="entry name" value="HUPs"/>
    <property type="match status" value="1"/>
</dbReference>
<evidence type="ECO:0000256" key="1">
    <source>
        <dbReference type="ARBA" id="ARBA00013267"/>
    </source>
</evidence>
<dbReference type="EC" id="6.3.4.19" evidence="1"/>
<evidence type="ECO:0000256" key="6">
    <source>
        <dbReference type="ARBA" id="ARBA00048539"/>
    </source>
</evidence>
<dbReference type="InterPro" id="IPR011063">
    <property type="entry name" value="TilS/TtcA_N"/>
</dbReference>
<keyword evidence="2" id="KW-0436">Ligase</keyword>
<dbReference type="GO" id="GO:0008033">
    <property type="term" value="P:tRNA processing"/>
    <property type="evidence" value="ECO:0007669"/>
    <property type="project" value="UniProtKB-KW"/>
</dbReference>
<feature type="compositionally biased region" description="Basic and acidic residues" evidence="7">
    <location>
        <begin position="251"/>
        <end position="264"/>
    </location>
</feature>
<dbReference type="EMBL" id="BRXY01000214">
    <property type="protein sequence ID" value="GMH77833.1"/>
    <property type="molecule type" value="Genomic_DNA"/>
</dbReference>
<dbReference type="AlphaFoldDB" id="A0A9W7EI99"/>
<dbReference type="Proteomes" id="UP001165085">
    <property type="component" value="Unassembled WGS sequence"/>
</dbReference>
<evidence type="ECO:0000313" key="10">
    <source>
        <dbReference type="Proteomes" id="UP001165085"/>
    </source>
</evidence>
<dbReference type="InterPro" id="IPR012795">
    <property type="entry name" value="tRNA_Ile_lys_synt_N"/>
</dbReference>
<comment type="caution">
    <text evidence="9">The sequence shown here is derived from an EMBL/GenBank/DDBJ whole genome shotgun (WGS) entry which is preliminary data.</text>
</comment>
<dbReference type="PANTHER" id="PTHR43033">
    <property type="entry name" value="TRNA(ILE)-LYSIDINE SYNTHASE-RELATED"/>
    <property type="match status" value="1"/>
</dbReference>
<dbReference type="InterPro" id="IPR014729">
    <property type="entry name" value="Rossmann-like_a/b/a_fold"/>
</dbReference>
<dbReference type="GO" id="GO:0032267">
    <property type="term" value="F:tRNA(Ile)-lysidine synthase activity"/>
    <property type="evidence" value="ECO:0007669"/>
    <property type="project" value="UniProtKB-EC"/>
</dbReference>
<dbReference type="GO" id="GO:0005524">
    <property type="term" value="F:ATP binding"/>
    <property type="evidence" value="ECO:0007669"/>
    <property type="project" value="UniProtKB-KW"/>
</dbReference>
<feature type="region of interest" description="Disordered" evidence="7">
    <location>
        <begin position="166"/>
        <end position="190"/>
    </location>
</feature>
<feature type="compositionally biased region" description="Basic and acidic residues" evidence="7">
    <location>
        <begin position="166"/>
        <end position="175"/>
    </location>
</feature>
<dbReference type="InterPro" id="IPR012094">
    <property type="entry name" value="tRNA_Ile_lys_synt"/>
</dbReference>
<feature type="compositionally biased region" description="Low complexity" evidence="7">
    <location>
        <begin position="265"/>
        <end position="276"/>
    </location>
</feature>
<evidence type="ECO:0000256" key="4">
    <source>
        <dbReference type="ARBA" id="ARBA00022741"/>
    </source>
</evidence>
<feature type="region of interest" description="Disordered" evidence="7">
    <location>
        <begin position="672"/>
        <end position="700"/>
    </location>
</feature>
<dbReference type="InterPro" id="IPR011990">
    <property type="entry name" value="TPR-like_helical_dom_sf"/>
</dbReference>
<organism evidence="9 10">
    <name type="scientific">Triparma strigata</name>
    <dbReference type="NCBI Taxonomy" id="1606541"/>
    <lineage>
        <taxon>Eukaryota</taxon>
        <taxon>Sar</taxon>
        <taxon>Stramenopiles</taxon>
        <taxon>Ochrophyta</taxon>
        <taxon>Bolidophyceae</taxon>
        <taxon>Parmales</taxon>
        <taxon>Triparmaceae</taxon>
        <taxon>Triparma</taxon>
    </lineage>
</organism>
<evidence type="ECO:0000259" key="8">
    <source>
        <dbReference type="Pfam" id="PF01171"/>
    </source>
</evidence>